<evidence type="ECO:0000313" key="4">
    <source>
        <dbReference type="EMBL" id="ODN29722.1"/>
    </source>
</evidence>
<evidence type="ECO:0000259" key="3">
    <source>
        <dbReference type="Pfam" id="PF03816"/>
    </source>
</evidence>
<keyword evidence="5" id="KW-1185">Reference proteome</keyword>
<feature type="domain" description="Cell envelope-related transcriptional attenuator" evidence="3">
    <location>
        <begin position="88"/>
        <end position="246"/>
    </location>
</feature>
<feature type="transmembrane region" description="Helical" evidence="2">
    <location>
        <begin position="6"/>
        <end position="28"/>
    </location>
</feature>
<reference evidence="5" key="1">
    <citation type="submission" date="2016-04" db="EMBL/GenBank/DDBJ databases">
        <title>The genome sequence project of a novel Fervidobacterium isolate from a hot spring in Thailand.</title>
        <authorList>
            <person name="Gonzalez J.M."/>
            <person name="Cuecas A."/>
            <person name="Kanoksilapatham W."/>
        </authorList>
    </citation>
    <scope>NUCLEOTIDE SEQUENCE [LARGE SCALE GENOMIC DNA]</scope>
    <source>
        <strain evidence="5">FC2004</strain>
    </source>
</reference>
<evidence type="ECO:0000256" key="1">
    <source>
        <dbReference type="ARBA" id="ARBA00006068"/>
    </source>
</evidence>
<dbReference type="AlphaFoldDB" id="A0A1E3G0H6"/>
<accession>A0A1E3G0H6</accession>
<comment type="similarity">
    <text evidence="1">Belongs to the LytR/CpsA/Psr (LCP) family.</text>
</comment>
<proteinExistence type="inferred from homology"/>
<dbReference type="Pfam" id="PF03816">
    <property type="entry name" value="LytR_cpsA_psr"/>
    <property type="match status" value="1"/>
</dbReference>
<evidence type="ECO:0000256" key="2">
    <source>
        <dbReference type="SAM" id="Phobius"/>
    </source>
</evidence>
<dbReference type="RefSeq" id="WP_069293899.1">
    <property type="nucleotide sequence ID" value="NZ_CP140110.1"/>
</dbReference>
<sequence>MPNGTGRVFLFIFLSLIAVIAIFGVYTYNVLSRITGGEDFSHEELFVDYSFIRATQEENQPQGSIRKPPHIFIAVFGIDKRYVDEFGRSDTNLLVKVDFLKRKIKLVSIMRDLLVEIPGHGRNKFNAAFAYGEAKLALGTLNLNFALGIVKYVIVDFQVAEKLIDAVGGVTIEVKPEELEQLNLCIKELARLAKDNYVPLVRSPGVHLLNGRQAVGYARIRKVGMGDYERTRRQQRVLTELFKKAKLMSLTTKFRLLDLVSHSVRTNLTLEELKALAFEDYNSYELETLRIPVWGTFREETVNINGVPSFVLNADLEKNKELLQKFLLE</sequence>
<gene>
    <name evidence="4" type="ORF">A4H02_09295</name>
</gene>
<dbReference type="Gene3D" id="3.40.630.190">
    <property type="entry name" value="LCP protein"/>
    <property type="match status" value="1"/>
</dbReference>
<dbReference type="InterPro" id="IPR004474">
    <property type="entry name" value="LytR_CpsA_psr"/>
</dbReference>
<name>A0A1E3G0H6_9BACT</name>
<dbReference type="STRING" id="1008305.A4H02_09295"/>
<keyword evidence="2" id="KW-0812">Transmembrane</keyword>
<dbReference type="PANTHER" id="PTHR33392">
    <property type="entry name" value="POLYISOPRENYL-TEICHOIC ACID--PEPTIDOGLYCAN TEICHOIC ACID TRANSFERASE TAGU"/>
    <property type="match status" value="1"/>
</dbReference>
<organism evidence="4 5">
    <name type="scientific">Fervidobacterium thailandense</name>
    <dbReference type="NCBI Taxonomy" id="1008305"/>
    <lineage>
        <taxon>Bacteria</taxon>
        <taxon>Thermotogati</taxon>
        <taxon>Thermotogota</taxon>
        <taxon>Thermotogae</taxon>
        <taxon>Thermotogales</taxon>
        <taxon>Fervidobacteriaceae</taxon>
        <taxon>Fervidobacterium</taxon>
    </lineage>
</organism>
<dbReference type="EMBL" id="LWAF01000023">
    <property type="protein sequence ID" value="ODN29722.1"/>
    <property type="molecule type" value="Genomic_DNA"/>
</dbReference>
<dbReference type="OrthoDB" id="9782542at2"/>
<dbReference type="InterPro" id="IPR050922">
    <property type="entry name" value="LytR/CpsA/Psr_CW_biosynth"/>
</dbReference>
<keyword evidence="2" id="KW-1133">Transmembrane helix</keyword>
<comment type="caution">
    <text evidence="4">The sequence shown here is derived from an EMBL/GenBank/DDBJ whole genome shotgun (WGS) entry which is preliminary data.</text>
</comment>
<evidence type="ECO:0000313" key="5">
    <source>
        <dbReference type="Proteomes" id="UP000094570"/>
    </source>
</evidence>
<protein>
    <recommendedName>
        <fullName evidence="3">Cell envelope-related transcriptional attenuator domain-containing protein</fullName>
    </recommendedName>
</protein>
<keyword evidence="2" id="KW-0472">Membrane</keyword>
<dbReference type="Proteomes" id="UP000094570">
    <property type="component" value="Unassembled WGS sequence"/>
</dbReference>
<dbReference type="NCBIfam" id="TIGR00350">
    <property type="entry name" value="lytR_cpsA_psr"/>
    <property type="match status" value="1"/>
</dbReference>
<dbReference type="PANTHER" id="PTHR33392:SF6">
    <property type="entry name" value="POLYISOPRENYL-TEICHOIC ACID--PEPTIDOGLYCAN TEICHOIC ACID TRANSFERASE TAGU"/>
    <property type="match status" value="1"/>
</dbReference>